<dbReference type="PROSITE" id="PS01124">
    <property type="entry name" value="HTH_ARAC_FAMILY_2"/>
    <property type="match status" value="1"/>
</dbReference>
<accession>A0A1F7F8N4</accession>
<keyword evidence="4" id="KW-1133">Transmembrane helix</keyword>
<dbReference type="GO" id="GO:0016052">
    <property type="term" value="P:carbohydrate catabolic process"/>
    <property type="evidence" value="ECO:0007669"/>
    <property type="project" value="InterPro"/>
</dbReference>
<dbReference type="EMBL" id="MFYX01000099">
    <property type="protein sequence ID" value="OGK02991.1"/>
    <property type="molecule type" value="Genomic_DNA"/>
</dbReference>
<dbReference type="GO" id="GO:0030246">
    <property type="term" value="F:carbohydrate binding"/>
    <property type="evidence" value="ECO:0007669"/>
    <property type="project" value="InterPro"/>
</dbReference>
<dbReference type="PANTHER" id="PTHR43280:SF10">
    <property type="entry name" value="REGULATORY PROTEIN POCR"/>
    <property type="match status" value="1"/>
</dbReference>
<dbReference type="GO" id="GO:0004553">
    <property type="term" value="F:hydrolase activity, hydrolyzing O-glycosyl compounds"/>
    <property type="evidence" value="ECO:0007669"/>
    <property type="project" value="InterPro"/>
</dbReference>
<sequence>MKSLYLSAALFAFAVHSLPKELSSGFIMPRNNAVISDNLVKIAVPGIIEGDTIKWVRFFVFYSILSSNKMKHSIEDAIIDIDSVPPFEAIWDCSKIPDQDNFNLGFFCHYVTSKNELKGGFANFAAKAALDRNKELSGMEWITYKTDEPIKIDGNLEEWFAQDSIVFINNDNRIIAASKWDKTFLYFAVRVTDADIFPAENDTQFQDIRPYMQDEIEFYFDINHGHGSIRDTDDYQIMVPANGTTEMAVFDFRRSTRPEYSKESRLGGKTETAIFDFKRDTTIKAAGLIWNPKTRIKKTSAGYDVEAAFPWKEFGLKPKHGITIGFNLVNTDRENKFGVVMTKSWANISDLVLQNPSEWGNLRLVDRNNYSVLVFCCALALAVLSYSAYIIRRKKRLNAIRDAAEVSMHESLINTVKEYLRQNFHDETLDLTKAASNVNLSPDYLRKLFVRQAGDKFSNYLNKIRMEKAQELLKNTNKRVSEIAFEVGYGTLENFNRVFKSSVGTTPSEYRKHNLPK</sequence>
<dbReference type="PANTHER" id="PTHR43280">
    <property type="entry name" value="ARAC-FAMILY TRANSCRIPTIONAL REGULATOR"/>
    <property type="match status" value="1"/>
</dbReference>
<dbReference type="SUPFAM" id="SSF46689">
    <property type="entry name" value="Homeodomain-like"/>
    <property type="match status" value="1"/>
</dbReference>
<feature type="domain" description="HTH araC/xylS-type" evidence="5">
    <location>
        <begin position="414"/>
        <end position="513"/>
    </location>
</feature>
<organism evidence="6 7">
    <name type="scientific">Candidatus Raymondbacteria bacterium RIFOXYD12_FULL_49_13</name>
    <dbReference type="NCBI Taxonomy" id="1817890"/>
    <lineage>
        <taxon>Bacteria</taxon>
        <taxon>Raymondiibacteriota</taxon>
    </lineage>
</organism>
<feature type="transmembrane region" description="Helical" evidence="4">
    <location>
        <begin position="370"/>
        <end position="391"/>
    </location>
</feature>
<evidence type="ECO:0000313" key="6">
    <source>
        <dbReference type="EMBL" id="OGK02991.1"/>
    </source>
</evidence>
<name>A0A1F7F8N4_UNCRA</name>
<dbReference type="PRINTS" id="PR00032">
    <property type="entry name" value="HTHARAC"/>
</dbReference>
<gene>
    <name evidence="6" type="ORF">A2519_06505</name>
</gene>
<evidence type="ECO:0000256" key="4">
    <source>
        <dbReference type="SAM" id="Phobius"/>
    </source>
</evidence>
<keyword evidence="4" id="KW-0812">Transmembrane</keyword>
<dbReference type="Proteomes" id="UP000179243">
    <property type="component" value="Unassembled WGS sequence"/>
</dbReference>
<dbReference type="SUPFAM" id="SSF49344">
    <property type="entry name" value="CBD9-like"/>
    <property type="match status" value="1"/>
</dbReference>
<dbReference type="PROSITE" id="PS00041">
    <property type="entry name" value="HTH_ARAC_FAMILY_1"/>
    <property type="match status" value="1"/>
</dbReference>
<dbReference type="AlphaFoldDB" id="A0A1F7F8N4"/>
<dbReference type="InterPro" id="IPR018062">
    <property type="entry name" value="HTH_AraC-typ_CS"/>
</dbReference>
<dbReference type="InterPro" id="IPR009057">
    <property type="entry name" value="Homeodomain-like_sf"/>
</dbReference>
<keyword evidence="2" id="KW-0238">DNA-binding</keyword>
<dbReference type="GO" id="GO:0003700">
    <property type="term" value="F:DNA-binding transcription factor activity"/>
    <property type="evidence" value="ECO:0007669"/>
    <property type="project" value="InterPro"/>
</dbReference>
<keyword evidence="3" id="KW-0804">Transcription</keyword>
<keyword evidence="4" id="KW-0472">Membrane</keyword>
<dbReference type="Pfam" id="PF06452">
    <property type="entry name" value="CBM9_1"/>
    <property type="match status" value="1"/>
</dbReference>
<comment type="caution">
    <text evidence="6">The sequence shown here is derived from an EMBL/GenBank/DDBJ whole genome shotgun (WGS) entry which is preliminary data.</text>
</comment>
<dbReference type="InterPro" id="IPR020449">
    <property type="entry name" value="Tscrpt_reg_AraC-type_HTH"/>
</dbReference>
<protein>
    <recommendedName>
        <fullName evidence="5">HTH araC/xylS-type domain-containing protein</fullName>
    </recommendedName>
</protein>
<evidence type="ECO:0000256" key="1">
    <source>
        <dbReference type="ARBA" id="ARBA00023015"/>
    </source>
</evidence>
<evidence type="ECO:0000259" key="5">
    <source>
        <dbReference type="PROSITE" id="PS01124"/>
    </source>
</evidence>
<dbReference type="Gene3D" id="2.60.40.1190">
    <property type="match status" value="1"/>
</dbReference>
<evidence type="ECO:0000256" key="2">
    <source>
        <dbReference type="ARBA" id="ARBA00023125"/>
    </source>
</evidence>
<evidence type="ECO:0000256" key="3">
    <source>
        <dbReference type="ARBA" id="ARBA00023163"/>
    </source>
</evidence>
<dbReference type="Pfam" id="PF12833">
    <property type="entry name" value="HTH_18"/>
    <property type="match status" value="1"/>
</dbReference>
<dbReference type="InterPro" id="IPR010502">
    <property type="entry name" value="Carb-bd_dom_fam9"/>
</dbReference>
<dbReference type="InterPro" id="IPR018060">
    <property type="entry name" value="HTH_AraC"/>
</dbReference>
<proteinExistence type="predicted"/>
<dbReference type="GO" id="GO:0043565">
    <property type="term" value="F:sequence-specific DNA binding"/>
    <property type="evidence" value="ECO:0007669"/>
    <property type="project" value="InterPro"/>
</dbReference>
<keyword evidence="1" id="KW-0805">Transcription regulation</keyword>
<reference evidence="6 7" key="1">
    <citation type="journal article" date="2016" name="Nat. Commun.">
        <title>Thousands of microbial genomes shed light on interconnected biogeochemical processes in an aquifer system.</title>
        <authorList>
            <person name="Anantharaman K."/>
            <person name="Brown C.T."/>
            <person name="Hug L.A."/>
            <person name="Sharon I."/>
            <person name="Castelle C.J."/>
            <person name="Probst A.J."/>
            <person name="Thomas B.C."/>
            <person name="Singh A."/>
            <person name="Wilkins M.J."/>
            <person name="Karaoz U."/>
            <person name="Brodie E.L."/>
            <person name="Williams K.H."/>
            <person name="Hubbard S.S."/>
            <person name="Banfield J.F."/>
        </authorList>
    </citation>
    <scope>NUCLEOTIDE SEQUENCE [LARGE SCALE GENOMIC DNA]</scope>
</reference>
<dbReference type="Gene3D" id="1.10.10.60">
    <property type="entry name" value="Homeodomain-like"/>
    <property type="match status" value="2"/>
</dbReference>
<dbReference type="SMART" id="SM00342">
    <property type="entry name" value="HTH_ARAC"/>
    <property type="match status" value="1"/>
</dbReference>
<evidence type="ECO:0000313" key="7">
    <source>
        <dbReference type="Proteomes" id="UP000179243"/>
    </source>
</evidence>